<gene>
    <name evidence="2" type="ORF">T9R20_01695</name>
</gene>
<evidence type="ECO:0008006" key="4">
    <source>
        <dbReference type="Google" id="ProtNLM"/>
    </source>
</evidence>
<feature type="transmembrane region" description="Helical" evidence="1">
    <location>
        <begin position="177"/>
        <end position="193"/>
    </location>
</feature>
<dbReference type="RefSeq" id="WP_322410833.1">
    <property type="nucleotide sequence ID" value="NZ_CP139779.1"/>
</dbReference>
<dbReference type="EMBL" id="CP139779">
    <property type="protein sequence ID" value="WQB70696.1"/>
    <property type="molecule type" value="Genomic_DNA"/>
</dbReference>
<evidence type="ECO:0000313" key="3">
    <source>
        <dbReference type="Proteomes" id="UP001324533"/>
    </source>
</evidence>
<accession>A0ABZ0VDE8</accession>
<sequence length="211" mass="22522">MTEHPPAGSQIASRLLQWMRLPAELAILGACWLVTALPIVTVVLASSALHHVLAERERDDELRLVAAYLAGIRSTWRLAVRLTLVVLPFGLGVIALGLVIGASASTPAAFLALGVLIVLTTAGVALLSTILTVCVHAADQPRARLIRRAVVLWVFYPGGPLVAVVVGATAVAAVSQSFWIAALYAISLPAWLTERWNQRATARLEERTDAQ</sequence>
<feature type="transmembrane region" description="Helical" evidence="1">
    <location>
        <begin position="82"/>
        <end position="104"/>
    </location>
</feature>
<feature type="transmembrane region" description="Helical" evidence="1">
    <location>
        <begin position="25"/>
        <end position="49"/>
    </location>
</feature>
<evidence type="ECO:0000313" key="2">
    <source>
        <dbReference type="EMBL" id="WQB70696.1"/>
    </source>
</evidence>
<proteinExistence type="predicted"/>
<keyword evidence="3" id="KW-1185">Reference proteome</keyword>
<protein>
    <recommendedName>
        <fullName evidence="4">DUF624 domain-containing protein</fullName>
    </recommendedName>
</protein>
<evidence type="ECO:0000256" key="1">
    <source>
        <dbReference type="SAM" id="Phobius"/>
    </source>
</evidence>
<dbReference type="Proteomes" id="UP001324533">
    <property type="component" value="Chromosome"/>
</dbReference>
<keyword evidence="1" id="KW-0472">Membrane</keyword>
<name>A0ABZ0VDE8_9MICO</name>
<feature type="transmembrane region" description="Helical" evidence="1">
    <location>
        <begin position="150"/>
        <end position="171"/>
    </location>
</feature>
<reference evidence="2 3" key="1">
    <citation type="submission" date="2023-06" db="EMBL/GenBank/DDBJ databases">
        <title>Rock-solubilizing bacteria, Microbacterium invictum, promotes re-establishment of vegetation in rocky wasteland by accelerating rock bio-weathering and reshaping soil bacterial community.</title>
        <authorList>
            <person name="Liu C."/>
        </authorList>
    </citation>
    <scope>NUCLEOTIDE SEQUENCE [LARGE SCALE GENOMIC DNA]</scope>
    <source>
        <strain evidence="2 3">X-18</strain>
    </source>
</reference>
<feature type="transmembrane region" description="Helical" evidence="1">
    <location>
        <begin position="110"/>
        <end position="138"/>
    </location>
</feature>
<keyword evidence="1" id="KW-1133">Transmembrane helix</keyword>
<organism evidence="2 3">
    <name type="scientific">Microbacterium invictum</name>
    <dbReference type="NCBI Taxonomy" id="515415"/>
    <lineage>
        <taxon>Bacteria</taxon>
        <taxon>Bacillati</taxon>
        <taxon>Actinomycetota</taxon>
        <taxon>Actinomycetes</taxon>
        <taxon>Micrococcales</taxon>
        <taxon>Microbacteriaceae</taxon>
        <taxon>Microbacterium</taxon>
    </lineage>
</organism>
<keyword evidence="1" id="KW-0812">Transmembrane</keyword>